<dbReference type="Proteomes" id="UP000176512">
    <property type="component" value="Unassembled WGS sequence"/>
</dbReference>
<gene>
    <name evidence="2" type="ORF">A3A24_03250</name>
</gene>
<dbReference type="AlphaFoldDB" id="A0A1G1YNR3"/>
<accession>A0A1G1YNR3</accession>
<evidence type="ECO:0000313" key="2">
    <source>
        <dbReference type="EMBL" id="OGY54003.1"/>
    </source>
</evidence>
<keyword evidence="1" id="KW-0812">Transmembrane</keyword>
<proteinExistence type="predicted"/>
<dbReference type="EMBL" id="MHIP01000039">
    <property type="protein sequence ID" value="OGY54003.1"/>
    <property type="molecule type" value="Genomic_DNA"/>
</dbReference>
<evidence type="ECO:0000256" key="1">
    <source>
        <dbReference type="SAM" id="Phobius"/>
    </source>
</evidence>
<evidence type="ECO:0000313" key="3">
    <source>
        <dbReference type="Proteomes" id="UP000176512"/>
    </source>
</evidence>
<reference evidence="2 3" key="1">
    <citation type="journal article" date="2016" name="Nat. Commun.">
        <title>Thousands of microbial genomes shed light on interconnected biogeochemical processes in an aquifer system.</title>
        <authorList>
            <person name="Anantharaman K."/>
            <person name="Brown C.T."/>
            <person name="Hug L.A."/>
            <person name="Sharon I."/>
            <person name="Castelle C.J."/>
            <person name="Probst A.J."/>
            <person name="Thomas B.C."/>
            <person name="Singh A."/>
            <person name="Wilkins M.J."/>
            <person name="Karaoz U."/>
            <person name="Brodie E.L."/>
            <person name="Williams K.H."/>
            <person name="Hubbard S.S."/>
            <person name="Banfield J.F."/>
        </authorList>
    </citation>
    <scope>NUCLEOTIDE SEQUENCE [LARGE SCALE GENOMIC DNA]</scope>
</reference>
<keyword evidence="1" id="KW-1133">Transmembrane helix</keyword>
<name>A0A1G1YNR3_9BACT</name>
<protein>
    <submittedName>
        <fullName evidence="2">Uncharacterized protein</fullName>
    </submittedName>
</protein>
<keyword evidence="1" id="KW-0472">Membrane</keyword>
<sequence length="147" mass="15640">MSVVDAYGASTISINTVLTMIATIAGTKSSRLQAIQSMSFSIANLLGWFYLVIERTGEVGTTTTLPLGPASLLGILGSSVVETSIGKVFRSGLWSGRTSVVAPVGVVEHATRRTIKARNNKDRCFIKSSPLNQLTSRFEAVVDNDSC</sequence>
<feature type="transmembrane region" description="Helical" evidence="1">
    <location>
        <begin position="6"/>
        <end position="27"/>
    </location>
</feature>
<comment type="caution">
    <text evidence="2">The sequence shown here is derived from an EMBL/GenBank/DDBJ whole genome shotgun (WGS) entry which is preliminary data.</text>
</comment>
<feature type="transmembrane region" description="Helical" evidence="1">
    <location>
        <begin position="34"/>
        <end position="53"/>
    </location>
</feature>
<organism evidence="2 3">
    <name type="scientific">Candidatus Buchananbacteria bacterium RIFCSPLOWO2_01_FULL_46_12</name>
    <dbReference type="NCBI Taxonomy" id="1797546"/>
    <lineage>
        <taxon>Bacteria</taxon>
        <taxon>Candidatus Buchananiibacteriota</taxon>
    </lineage>
</organism>